<evidence type="ECO:0000313" key="2">
    <source>
        <dbReference type="Proteomes" id="UP000218263"/>
    </source>
</evidence>
<dbReference type="AlphaFoldDB" id="A0A0X8X371"/>
<organism evidence="1 2">
    <name type="scientific">Mucilaginibacter gotjawali</name>
    <dbReference type="NCBI Taxonomy" id="1550579"/>
    <lineage>
        <taxon>Bacteria</taxon>
        <taxon>Pseudomonadati</taxon>
        <taxon>Bacteroidota</taxon>
        <taxon>Sphingobacteriia</taxon>
        <taxon>Sphingobacteriales</taxon>
        <taxon>Sphingobacteriaceae</taxon>
        <taxon>Mucilaginibacter</taxon>
    </lineage>
</organism>
<sequence>MKTLKIFVLAAMLLPFAAKPQTLQAQKHHPGDSIVRGVSYKAFQASVTAFLDSTKKPLLDSSWNLWKAEKWAALEHLFTVDSLNGGWPPNSGAISLRIVKLDSGVLIDRYGGYYVMDSVKHDSVFHDRGKFVCFKGVPFPKRALPQSALKSPYRLYRVIKVIADIKRGGIIPWFNEPGLGVQFEMPVNIDALKQGGYIVEVSSKPPN</sequence>
<dbReference type="Pfam" id="PF14021">
    <property type="entry name" value="TNT"/>
    <property type="match status" value="1"/>
</dbReference>
<protein>
    <submittedName>
        <fullName evidence="1">Uncharacterized protein</fullName>
    </submittedName>
</protein>
<dbReference type="KEGG" id="mgot:MgSA37_03033"/>
<dbReference type="InterPro" id="IPR053024">
    <property type="entry name" value="Fungal_surface_NADase"/>
</dbReference>
<dbReference type="OrthoDB" id="1454629at2"/>
<dbReference type="PANTHER" id="PTHR42059">
    <property type="entry name" value="TNT DOMAIN-CONTAINING PROTEIN"/>
    <property type="match status" value="1"/>
</dbReference>
<gene>
    <name evidence="1" type="ORF">MgSA37_03033</name>
</gene>
<evidence type="ECO:0000313" key="1">
    <source>
        <dbReference type="EMBL" id="BAU54854.1"/>
    </source>
</evidence>
<dbReference type="InterPro" id="IPR025331">
    <property type="entry name" value="TNT"/>
</dbReference>
<proteinExistence type="predicted"/>
<dbReference type="EMBL" id="AP017313">
    <property type="protein sequence ID" value="BAU54854.1"/>
    <property type="molecule type" value="Genomic_DNA"/>
</dbReference>
<keyword evidence="2" id="KW-1185">Reference proteome</keyword>
<dbReference type="PANTHER" id="PTHR42059:SF1">
    <property type="entry name" value="TNT DOMAIN-CONTAINING PROTEIN"/>
    <property type="match status" value="1"/>
</dbReference>
<reference evidence="1 2" key="1">
    <citation type="submission" date="2015-12" db="EMBL/GenBank/DDBJ databases">
        <title>Genome sequence of Mucilaginibacter gotjawali.</title>
        <authorList>
            <person name="Lee J.S."/>
            <person name="Lee K.C."/>
            <person name="Kim K.K."/>
            <person name="Lee B.W."/>
        </authorList>
    </citation>
    <scope>NUCLEOTIDE SEQUENCE [LARGE SCALE GENOMIC DNA]</scope>
    <source>
        <strain evidence="1 2">SA3-7</strain>
    </source>
</reference>
<dbReference type="Proteomes" id="UP000218263">
    <property type="component" value="Chromosome"/>
</dbReference>
<dbReference type="GO" id="GO:0050135">
    <property type="term" value="F:NADP+ nucleosidase activity"/>
    <property type="evidence" value="ECO:0007669"/>
    <property type="project" value="InterPro"/>
</dbReference>
<name>A0A0X8X371_9SPHI</name>
<dbReference type="RefSeq" id="WP_096352952.1">
    <property type="nucleotide sequence ID" value="NZ_AP017313.1"/>
</dbReference>
<accession>A0A0X8X371</accession>